<name>A0A8H7CW19_9AGAR</name>
<evidence type="ECO:0000313" key="2">
    <source>
        <dbReference type="Proteomes" id="UP000620124"/>
    </source>
</evidence>
<protein>
    <submittedName>
        <fullName evidence="1">Uncharacterized protein</fullName>
    </submittedName>
</protein>
<gene>
    <name evidence="1" type="ORF">MVEN_01313200</name>
</gene>
<dbReference type="Proteomes" id="UP000620124">
    <property type="component" value="Unassembled WGS sequence"/>
</dbReference>
<proteinExistence type="predicted"/>
<comment type="caution">
    <text evidence="1">The sequence shown here is derived from an EMBL/GenBank/DDBJ whole genome shotgun (WGS) entry which is preliminary data.</text>
</comment>
<reference evidence="1" key="1">
    <citation type="submission" date="2020-05" db="EMBL/GenBank/DDBJ databases">
        <title>Mycena genomes resolve the evolution of fungal bioluminescence.</title>
        <authorList>
            <person name="Tsai I.J."/>
        </authorList>
    </citation>
    <scope>NUCLEOTIDE SEQUENCE</scope>
    <source>
        <strain evidence="1">CCC161011</strain>
    </source>
</reference>
<dbReference type="EMBL" id="JACAZI010000010">
    <property type="protein sequence ID" value="KAF7350111.1"/>
    <property type="molecule type" value="Genomic_DNA"/>
</dbReference>
<organism evidence="1 2">
    <name type="scientific">Mycena venus</name>
    <dbReference type="NCBI Taxonomy" id="2733690"/>
    <lineage>
        <taxon>Eukaryota</taxon>
        <taxon>Fungi</taxon>
        <taxon>Dikarya</taxon>
        <taxon>Basidiomycota</taxon>
        <taxon>Agaricomycotina</taxon>
        <taxon>Agaricomycetes</taxon>
        <taxon>Agaricomycetidae</taxon>
        <taxon>Agaricales</taxon>
        <taxon>Marasmiineae</taxon>
        <taxon>Mycenaceae</taxon>
        <taxon>Mycena</taxon>
    </lineage>
</organism>
<evidence type="ECO:0000313" key="1">
    <source>
        <dbReference type="EMBL" id="KAF7350111.1"/>
    </source>
</evidence>
<sequence>MDDDRETPTPLGTSTTLPDLDYVGRTCNAAFINNSAGGISINNCPTNVTFTTAPSPPSDFRVIPLGDIDLQHEICVNYGTGVVDLQRERAYVRRMYSARVEGRKLRVTVAVYQAGGAEQRWQQNITKYKSVRQVSNTSIFTARQFSNFAPRHPNIIQIWGTAKSGEIHATIFHGDLSSERSSAILELTFQLDLMPLRQILDLNRQSAILTAYIYACTFRFHGGRRLFPFRIPPMSLV</sequence>
<dbReference type="AlphaFoldDB" id="A0A8H7CW19"/>
<dbReference type="OrthoDB" id="3038000at2759"/>
<accession>A0A8H7CW19</accession>
<keyword evidence="2" id="KW-1185">Reference proteome</keyword>